<evidence type="ECO:0000313" key="2">
    <source>
        <dbReference type="EMBL" id="GLL02859.1"/>
    </source>
</evidence>
<name>A0A9W6KP14_9ACTN</name>
<dbReference type="Proteomes" id="UP001143480">
    <property type="component" value="Unassembled WGS sequence"/>
</dbReference>
<evidence type="ECO:0000313" key="3">
    <source>
        <dbReference type="Proteomes" id="UP001143480"/>
    </source>
</evidence>
<keyword evidence="3" id="KW-1185">Reference proteome</keyword>
<dbReference type="EMBL" id="BSFP01000026">
    <property type="protein sequence ID" value="GLL02859.1"/>
    <property type="molecule type" value="Genomic_DNA"/>
</dbReference>
<reference evidence="2" key="2">
    <citation type="submission" date="2023-01" db="EMBL/GenBank/DDBJ databases">
        <authorList>
            <person name="Sun Q."/>
            <person name="Evtushenko L."/>
        </authorList>
    </citation>
    <scope>NUCLEOTIDE SEQUENCE</scope>
    <source>
        <strain evidence="2">VKM Ac-1321</strain>
    </source>
</reference>
<feature type="compositionally biased region" description="Low complexity" evidence="1">
    <location>
        <begin position="89"/>
        <end position="100"/>
    </location>
</feature>
<reference evidence="2" key="1">
    <citation type="journal article" date="2014" name="Int. J. Syst. Evol. Microbiol.">
        <title>Complete genome sequence of Corynebacterium casei LMG S-19264T (=DSM 44701T), isolated from a smear-ripened cheese.</title>
        <authorList>
            <consortium name="US DOE Joint Genome Institute (JGI-PGF)"/>
            <person name="Walter F."/>
            <person name="Albersmeier A."/>
            <person name="Kalinowski J."/>
            <person name="Ruckert C."/>
        </authorList>
    </citation>
    <scope>NUCLEOTIDE SEQUENCE</scope>
    <source>
        <strain evidence="2">VKM Ac-1321</strain>
    </source>
</reference>
<proteinExistence type="predicted"/>
<sequence>MTVCPAIPVPVGTLRDGSGFVVGAAAGGCGFDGPADGGGPGEIVRVDAGAAVPGASAAQALGAAASSATVSTVNSRRGMTMRRYRRSHGSAPGSGAAGSAEMPQTAQWHVTLFSFDTGQPLPSPCIRPGGICTL</sequence>
<accession>A0A9W6KP14</accession>
<dbReference type="AlphaFoldDB" id="A0A9W6KP14"/>
<gene>
    <name evidence="2" type="ORF">GCM10017581_046010</name>
</gene>
<feature type="compositionally biased region" description="Basic residues" evidence="1">
    <location>
        <begin position="79"/>
        <end position="88"/>
    </location>
</feature>
<organism evidence="2 3">
    <name type="scientific">Dactylosporangium matsuzakiense</name>
    <dbReference type="NCBI Taxonomy" id="53360"/>
    <lineage>
        <taxon>Bacteria</taxon>
        <taxon>Bacillati</taxon>
        <taxon>Actinomycetota</taxon>
        <taxon>Actinomycetes</taxon>
        <taxon>Micromonosporales</taxon>
        <taxon>Micromonosporaceae</taxon>
        <taxon>Dactylosporangium</taxon>
    </lineage>
</organism>
<comment type="caution">
    <text evidence="2">The sequence shown here is derived from an EMBL/GenBank/DDBJ whole genome shotgun (WGS) entry which is preliminary data.</text>
</comment>
<protein>
    <submittedName>
        <fullName evidence="2">Uncharacterized protein</fullName>
    </submittedName>
</protein>
<evidence type="ECO:0000256" key="1">
    <source>
        <dbReference type="SAM" id="MobiDB-lite"/>
    </source>
</evidence>
<feature type="region of interest" description="Disordered" evidence="1">
    <location>
        <begin position="74"/>
        <end position="102"/>
    </location>
</feature>